<reference evidence="2 3" key="2">
    <citation type="journal article" date="2010" name="Stand. Genomic Sci.">
        <title>Complete genome sequence of Desulfohalobium retbaense type strain (HR(100)).</title>
        <authorList>
            <person name="Spring S."/>
            <person name="Nolan M."/>
            <person name="Lapidus A."/>
            <person name="Glavina Del Rio T."/>
            <person name="Copeland A."/>
            <person name="Tice H."/>
            <person name="Cheng J.F."/>
            <person name="Lucas S."/>
            <person name="Land M."/>
            <person name="Chen F."/>
            <person name="Bruce D."/>
            <person name="Goodwin L."/>
            <person name="Pitluck S."/>
            <person name="Ivanova N."/>
            <person name="Mavromatis K."/>
            <person name="Mikhailova N."/>
            <person name="Pati A."/>
            <person name="Chen A."/>
            <person name="Palaniappan K."/>
            <person name="Hauser L."/>
            <person name="Chang Y.J."/>
            <person name="Jeffries C.D."/>
            <person name="Munk C."/>
            <person name="Kiss H."/>
            <person name="Chain P."/>
            <person name="Han C."/>
            <person name="Brettin T."/>
            <person name="Detter J.C."/>
            <person name="Schuler E."/>
            <person name="Goker M."/>
            <person name="Rohde M."/>
            <person name="Bristow J."/>
            <person name="Eisen J.A."/>
            <person name="Markowitz V."/>
            <person name="Hugenholtz P."/>
            <person name="Kyrpides N.C."/>
            <person name="Klenk H.P."/>
        </authorList>
    </citation>
    <scope>NUCLEOTIDE SEQUENCE [LARGE SCALE GENOMIC DNA]</scope>
    <source>
        <strain evidence="2 3">DSM 5692</strain>
    </source>
</reference>
<dbReference type="eggNOG" id="COG5336">
    <property type="taxonomic scope" value="Bacteria"/>
</dbReference>
<dbReference type="KEGG" id="drt:Dret_2089"/>
<protein>
    <submittedName>
        <fullName evidence="2">ATP synthase protein I</fullName>
    </submittedName>
</protein>
<dbReference type="AlphaFoldDB" id="C8X499"/>
<evidence type="ECO:0000313" key="3">
    <source>
        <dbReference type="Proteomes" id="UP000001052"/>
    </source>
</evidence>
<proteinExistence type="predicted"/>
<dbReference type="STRING" id="485915.Dret_2089"/>
<evidence type="ECO:0000256" key="1">
    <source>
        <dbReference type="SAM" id="Phobius"/>
    </source>
</evidence>
<dbReference type="EMBL" id="CP001734">
    <property type="protein sequence ID" value="ACV69373.1"/>
    <property type="molecule type" value="Genomic_DNA"/>
</dbReference>
<dbReference type="InterPro" id="IPR032820">
    <property type="entry name" value="ATPase_put"/>
</dbReference>
<keyword evidence="1" id="KW-0812">Transmembrane</keyword>
<accession>C8X499</accession>
<gene>
    <name evidence="2" type="ordered locus">Dret_2089</name>
</gene>
<dbReference type="Proteomes" id="UP000001052">
    <property type="component" value="Chromosome"/>
</dbReference>
<organism evidence="2 3">
    <name type="scientific">Desulfohalobium retbaense (strain ATCC 49708 / DSM 5692 / JCM 16813 / HR100)</name>
    <dbReference type="NCBI Taxonomy" id="485915"/>
    <lineage>
        <taxon>Bacteria</taxon>
        <taxon>Pseudomonadati</taxon>
        <taxon>Thermodesulfobacteriota</taxon>
        <taxon>Desulfovibrionia</taxon>
        <taxon>Desulfovibrionales</taxon>
        <taxon>Desulfohalobiaceae</taxon>
        <taxon>Desulfohalobium</taxon>
    </lineage>
</organism>
<evidence type="ECO:0000313" key="2">
    <source>
        <dbReference type="EMBL" id="ACV69373.1"/>
    </source>
</evidence>
<dbReference type="Pfam" id="PF09527">
    <property type="entry name" value="ATPase_gene1"/>
    <property type="match status" value="1"/>
</dbReference>
<feature type="transmembrane region" description="Helical" evidence="1">
    <location>
        <begin position="31"/>
        <end position="52"/>
    </location>
</feature>
<sequence>MHEGLYPVGLMVFKKIFKIDDKDYINNLGRASMMGIHLVSGTVVGLVIGIYLDKWLGIKPWMTLIFLLFGIAAGFKNMLWEFRKIQKQGTPRDDNKDQSSH</sequence>
<feature type="transmembrane region" description="Helical" evidence="1">
    <location>
        <begin position="58"/>
        <end position="79"/>
    </location>
</feature>
<keyword evidence="3" id="KW-1185">Reference proteome</keyword>
<keyword evidence="1" id="KW-0472">Membrane</keyword>
<dbReference type="HOGENOM" id="CLU_137927_6_0_7"/>
<dbReference type="RefSeq" id="WP_015752514.1">
    <property type="nucleotide sequence ID" value="NC_013223.1"/>
</dbReference>
<keyword evidence="1" id="KW-1133">Transmembrane helix</keyword>
<name>C8X499_DESRD</name>
<reference evidence="3" key="1">
    <citation type="submission" date="2009-09" db="EMBL/GenBank/DDBJ databases">
        <title>The complete chromosome of Desulfohalobium retbaense DSM 5692.</title>
        <authorList>
            <consortium name="US DOE Joint Genome Institute (JGI-PGF)"/>
            <person name="Lucas S."/>
            <person name="Copeland A."/>
            <person name="Lapidus A."/>
            <person name="Glavina del Rio T."/>
            <person name="Dalin E."/>
            <person name="Tice H."/>
            <person name="Bruce D."/>
            <person name="Goodwin L."/>
            <person name="Pitluck S."/>
            <person name="Kyrpides N."/>
            <person name="Mavromatis K."/>
            <person name="Ivanova N."/>
            <person name="Mikhailova N."/>
            <person name="Munk A.C."/>
            <person name="Brettin T."/>
            <person name="Detter J.C."/>
            <person name="Han C."/>
            <person name="Tapia R."/>
            <person name="Larimer F."/>
            <person name="Land M."/>
            <person name="Hauser L."/>
            <person name="Markowitz V."/>
            <person name="Cheng J.-F."/>
            <person name="Hugenholtz P."/>
            <person name="Woyke T."/>
            <person name="Wu D."/>
            <person name="Spring S."/>
            <person name="Klenk H.-P."/>
            <person name="Eisen J.A."/>
        </authorList>
    </citation>
    <scope>NUCLEOTIDE SEQUENCE [LARGE SCALE GENOMIC DNA]</scope>
    <source>
        <strain evidence="3">DSM 5692</strain>
    </source>
</reference>